<protein>
    <submittedName>
        <fullName evidence="5">HIT-like protein</fullName>
    </submittedName>
    <submittedName>
        <fullName evidence="6">Histidine triad nucleotide-binding protein</fullName>
    </submittedName>
</protein>
<dbReference type="GO" id="GO:0003824">
    <property type="term" value="F:catalytic activity"/>
    <property type="evidence" value="ECO:0007669"/>
    <property type="project" value="InterPro"/>
</dbReference>
<dbReference type="AlphaFoldDB" id="A0A172T3S8"/>
<reference evidence="5 7" key="1">
    <citation type="submission" date="2014-08" db="EMBL/GenBank/DDBJ databases">
        <title>Fervidobacterium pennivorans DYC genome.</title>
        <authorList>
            <person name="Wushke S."/>
        </authorList>
    </citation>
    <scope>NUCLEOTIDE SEQUENCE [LARGE SCALE GENOMIC DNA]</scope>
    <source>
        <strain evidence="5 7">DYC</strain>
    </source>
</reference>
<evidence type="ECO:0000256" key="2">
    <source>
        <dbReference type="PIRSR" id="PIRSR601310-3"/>
    </source>
</evidence>
<dbReference type="OrthoDB" id="9784774at2"/>
<organism evidence="5 7">
    <name type="scientific">Fervidobacterium pennivorans</name>
    <dbReference type="NCBI Taxonomy" id="93466"/>
    <lineage>
        <taxon>Bacteria</taxon>
        <taxon>Thermotogati</taxon>
        <taxon>Thermotogota</taxon>
        <taxon>Thermotogae</taxon>
        <taxon>Thermotogales</taxon>
        <taxon>Fervidobacteriaceae</taxon>
        <taxon>Fervidobacterium</taxon>
    </lineage>
</organism>
<dbReference type="KEGG" id="fng:JM64_06175"/>
<feature type="active site" description="Tele-AMP-histidine intermediate" evidence="1">
    <location>
        <position position="98"/>
    </location>
</feature>
<evidence type="ECO:0000313" key="6">
    <source>
        <dbReference type="EMBL" id="HGQ77407.1"/>
    </source>
</evidence>
<proteinExistence type="predicted"/>
<dbReference type="SUPFAM" id="SSF54197">
    <property type="entry name" value="HIT-like"/>
    <property type="match status" value="1"/>
</dbReference>
<dbReference type="PANTHER" id="PTHR23089">
    <property type="entry name" value="HISTIDINE TRIAD HIT PROTEIN"/>
    <property type="match status" value="1"/>
</dbReference>
<dbReference type="PATRIC" id="fig|93466.3.peg.1312"/>
<reference evidence="6" key="2">
    <citation type="journal article" date="2020" name="mSystems">
        <title>Genome- and Community-Level Interaction Insights into Carbon Utilization and Element Cycling Functions of Hydrothermarchaeota in Hydrothermal Sediment.</title>
        <authorList>
            <person name="Zhou Z."/>
            <person name="Liu Y."/>
            <person name="Xu W."/>
            <person name="Pan J."/>
            <person name="Luo Z.H."/>
            <person name="Li M."/>
        </authorList>
    </citation>
    <scope>NUCLEOTIDE SEQUENCE [LARGE SCALE GENOMIC DNA]</scope>
    <source>
        <strain evidence="6">SpSt-640</strain>
    </source>
</reference>
<dbReference type="CDD" id="cd01276">
    <property type="entry name" value="PKCI_related"/>
    <property type="match status" value="1"/>
</dbReference>
<accession>A0A172T3S8</accession>
<dbReference type="PROSITE" id="PS00892">
    <property type="entry name" value="HIT_1"/>
    <property type="match status" value="1"/>
</dbReference>
<feature type="short sequence motif" description="Histidine triad motif" evidence="2 3">
    <location>
        <begin position="96"/>
        <end position="100"/>
    </location>
</feature>
<evidence type="ECO:0000259" key="4">
    <source>
        <dbReference type="PROSITE" id="PS51084"/>
    </source>
</evidence>
<dbReference type="InterPro" id="IPR036265">
    <property type="entry name" value="HIT-like_sf"/>
</dbReference>
<gene>
    <name evidence="6" type="ORF">ENU12_05785</name>
    <name evidence="5" type="ORF">JM64_06175</name>
</gene>
<dbReference type="Pfam" id="PF11969">
    <property type="entry name" value="DcpS_C"/>
    <property type="match status" value="1"/>
</dbReference>
<dbReference type="Proteomes" id="UP000077096">
    <property type="component" value="Chromosome"/>
</dbReference>
<evidence type="ECO:0000313" key="7">
    <source>
        <dbReference type="Proteomes" id="UP000077096"/>
    </source>
</evidence>
<evidence type="ECO:0000256" key="3">
    <source>
        <dbReference type="PROSITE-ProRule" id="PRU00464"/>
    </source>
</evidence>
<dbReference type="InterPro" id="IPR011146">
    <property type="entry name" value="HIT-like"/>
</dbReference>
<sequence length="111" mass="12522">MADCVFCKIINGEIPSEKVYEDEDFIVIKDIRPVAPVHLLAIYKKHVPTVSELSVEDSQKMWKLFEVIKTVTKANGLESYRIVQNNGKDAGQEVHHIHFHIIGGRKLGPLG</sequence>
<feature type="domain" description="HIT" evidence="4">
    <location>
        <begin position="5"/>
        <end position="111"/>
    </location>
</feature>
<dbReference type="InterPro" id="IPR001310">
    <property type="entry name" value="Histidine_triad_HIT"/>
</dbReference>
<name>A0A172T3S8_FERPE</name>
<dbReference type="EMBL" id="DTBH01000126">
    <property type="protein sequence ID" value="HGQ77407.1"/>
    <property type="molecule type" value="Genomic_DNA"/>
</dbReference>
<dbReference type="EMBL" id="CP011393">
    <property type="protein sequence ID" value="ANE41592.1"/>
    <property type="molecule type" value="Genomic_DNA"/>
</dbReference>
<dbReference type="PRINTS" id="PR00332">
    <property type="entry name" value="HISTRIAD"/>
</dbReference>
<evidence type="ECO:0000313" key="5">
    <source>
        <dbReference type="EMBL" id="ANE41592.1"/>
    </source>
</evidence>
<dbReference type="InterPro" id="IPR019808">
    <property type="entry name" value="Histidine_triad_CS"/>
</dbReference>
<dbReference type="PROSITE" id="PS51084">
    <property type="entry name" value="HIT_2"/>
    <property type="match status" value="1"/>
</dbReference>
<dbReference type="Gene3D" id="3.30.428.10">
    <property type="entry name" value="HIT-like"/>
    <property type="match status" value="1"/>
</dbReference>
<evidence type="ECO:0000256" key="1">
    <source>
        <dbReference type="PIRSR" id="PIRSR601310-1"/>
    </source>
</evidence>